<dbReference type="SUPFAM" id="SSF81321">
    <property type="entry name" value="Family A G protein-coupled receptor-like"/>
    <property type="match status" value="1"/>
</dbReference>
<feature type="transmembrane region" description="Helical" evidence="1">
    <location>
        <begin position="207"/>
        <end position="230"/>
    </location>
</feature>
<feature type="transmembrane region" description="Helical" evidence="1">
    <location>
        <begin position="276"/>
        <end position="298"/>
    </location>
</feature>
<evidence type="ECO:0000313" key="2">
    <source>
        <dbReference type="EMBL" id="CAJ0605827.1"/>
    </source>
</evidence>
<reference evidence="2" key="1">
    <citation type="submission" date="2023-07" db="EMBL/GenBank/DDBJ databases">
        <authorList>
            <consortium name="CYATHOMIX"/>
        </authorList>
    </citation>
    <scope>NUCLEOTIDE SEQUENCE</scope>
    <source>
        <strain evidence="2">N/A</strain>
    </source>
</reference>
<feature type="transmembrane region" description="Helical" evidence="1">
    <location>
        <begin position="246"/>
        <end position="264"/>
    </location>
</feature>
<dbReference type="PANTHER" id="PTHR23021">
    <property type="entry name" value="SERPENTINE RECEPTOR, CLASS T"/>
    <property type="match status" value="1"/>
</dbReference>
<name>A0AA36MDU8_CYLNA</name>
<comment type="caution">
    <text evidence="2">The sequence shown here is derived from an EMBL/GenBank/DDBJ whole genome shotgun (WGS) entry which is preliminary data.</text>
</comment>
<dbReference type="Proteomes" id="UP001176961">
    <property type="component" value="Unassembled WGS sequence"/>
</dbReference>
<dbReference type="PANTHER" id="PTHR23021:SF11">
    <property type="entry name" value="SERPENTINE RECEPTOR, CLASS T"/>
    <property type="match status" value="1"/>
</dbReference>
<keyword evidence="1" id="KW-0812">Transmembrane</keyword>
<proteinExistence type="predicted"/>
<protein>
    <submittedName>
        <fullName evidence="2">Uncharacterized protein</fullName>
    </submittedName>
</protein>
<dbReference type="EMBL" id="CATQJL010000316">
    <property type="protein sequence ID" value="CAJ0605827.1"/>
    <property type="molecule type" value="Genomic_DNA"/>
</dbReference>
<dbReference type="Pfam" id="PF10321">
    <property type="entry name" value="7TM_GPCR_Srt"/>
    <property type="match status" value="1"/>
</dbReference>
<organism evidence="2 3">
    <name type="scientific">Cylicocyclus nassatus</name>
    <name type="common">Nematode worm</name>
    <dbReference type="NCBI Taxonomy" id="53992"/>
    <lineage>
        <taxon>Eukaryota</taxon>
        <taxon>Metazoa</taxon>
        <taxon>Ecdysozoa</taxon>
        <taxon>Nematoda</taxon>
        <taxon>Chromadorea</taxon>
        <taxon>Rhabditida</taxon>
        <taxon>Rhabditina</taxon>
        <taxon>Rhabditomorpha</taxon>
        <taxon>Strongyloidea</taxon>
        <taxon>Strongylidae</taxon>
        <taxon>Cylicocyclus</taxon>
    </lineage>
</organism>
<dbReference type="AlphaFoldDB" id="A0AA36MDU8"/>
<gene>
    <name evidence="2" type="ORF">CYNAS_LOCUS17810</name>
</gene>
<sequence>MQVFYVHLPWEINETEYNCSIRSQSEWRSRGSVNPYQGVYFMTAGTILAVLYVLSLFGMYRKRLLRAPCYKLMFFNGFIDLSELFVISYITAYFHFTGAVFCSNITLGWFAAHIGFCLWCGATFSCIVLALNRIVEMTDLAHPFRFLFQGKILYMWMFMSLLLIFGSAFLLRPIPFNSAVSAYISDPLIVDEPEIKKRYDYNTSLLMIVYDIVESGVLGALYAILCYIVWKKWNAVHSSDKFQKQLLIQVILICLPTILTGLLYGAAELFVVPRNVLIAINVMWQLSHGLHGVVYLCYNTRIRAEVVAMFVARRKAAPICNFPVIKNRCRFQISTF</sequence>
<accession>A0AA36MDU8</accession>
<feature type="transmembrane region" description="Helical" evidence="1">
    <location>
        <begin position="72"/>
        <end position="96"/>
    </location>
</feature>
<feature type="transmembrane region" description="Helical" evidence="1">
    <location>
        <begin position="108"/>
        <end position="131"/>
    </location>
</feature>
<feature type="transmembrane region" description="Helical" evidence="1">
    <location>
        <begin position="152"/>
        <end position="171"/>
    </location>
</feature>
<dbReference type="InterPro" id="IPR019425">
    <property type="entry name" value="7TM_GPCR_serpentine_rcpt_Srt"/>
</dbReference>
<evidence type="ECO:0000313" key="3">
    <source>
        <dbReference type="Proteomes" id="UP001176961"/>
    </source>
</evidence>
<keyword evidence="1" id="KW-1133">Transmembrane helix</keyword>
<keyword evidence="3" id="KW-1185">Reference proteome</keyword>
<keyword evidence="1" id="KW-0472">Membrane</keyword>
<feature type="transmembrane region" description="Helical" evidence="1">
    <location>
        <begin position="39"/>
        <end position="60"/>
    </location>
</feature>
<evidence type="ECO:0000256" key="1">
    <source>
        <dbReference type="SAM" id="Phobius"/>
    </source>
</evidence>